<dbReference type="Proteomes" id="UP000015571">
    <property type="component" value="Segment"/>
</dbReference>
<dbReference type="EMBL" id="KF416342">
    <property type="protein sequence ID" value="AGT14097.1"/>
    <property type="molecule type" value="Genomic_DNA"/>
</dbReference>
<accession>S5Y827</accession>
<evidence type="ECO:0000313" key="1">
    <source>
        <dbReference type="EMBL" id="AGT14097.1"/>
    </source>
</evidence>
<keyword evidence="2" id="KW-1185">Reference proteome</keyword>
<dbReference type="OrthoDB" id="36396at10239"/>
<evidence type="ECO:0000313" key="2">
    <source>
        <dbReference type="Proteomes" id="UP000015571"/>
    </source>
</evidence>
<protein>
    <submittedName>
        <fullName evidence="1">Uncharacterized protein</fullName>
    </submittedName>
</protein>
<proteinExistence type="predicted"/>
<dbReference type="KEGG" id="vg:16548196"/>
<name>S5Y827_9CAUD</name>
<gene>
    <name evidence="1" type="primary">87</name>
    <name evidence="1" type="ORF">PAPYRUS_87</name>
</gene>
<dbReference type="GeneID" id="16548196"/>
<reference evidence="1 2" key="1">
    <citation type="submission" date="2013-07" db="EMBL/GenBank/DDBJ databases">
        <authorList>
            <person name="Chotun N."/>
            <person name="Hunter J."/>
            <person name="Kieswetter N."/>
            <person name="Maiyo F."/>
            <person name="Mbhense N."/>
            <person name="Naidoo C."/>
            <person name="Ngcobo B."/>
            <person name="Reddy N."/>
            <person name="Shanmugam S."/>
            <person name="Mbhele L."/>
            <person name="Mbisi Z."/>
            <person name="Mkhwanazi S."/>
            <person name="Mvubu N."/>
            <person name="Naicker R."/>
            <person name="Ncube M."/>
            <person name="Wilson T."/>
            <person name="Mayer O."/>
            <person name="Jain P."/>
            <person name="Larsen M.H."/>
            <person name="Jacobs W.R."/>
            <person name="Rubin E.J."/>
            <person name="Russell D.A."/>
            <person name="Bowman C.A."/>
            <person name="Hendrix R.W."/>
            <person name="Jacobs-Sera D."/>
            <person name="Hatfull G.F."/>
        </authorList>
    </citation>
    <scope>NUCLEOTIDE SEQUENCE [LARGE SCALE GENOMIC DNA]</scope>
</reference>
<sequence length="113" mass="13110">MIVESSPEFLVTCNEFTIECRVCGEYAKGITRRDMGAFKEQHEHNNPSEKYYVQHSADGAAVAAVKMSYEQTAVVEKFQRDAERKVAWRLENYDKFPTHEAFVEAFRKEFPHA</sequence>
<dbReference type="RefSeq" id="YP_008408873.1">
    <property type="nucleotide sequence ID" value="NC_022053.1"/>
</dbReference>
<organism evidence="1 2">
    <name type="scientific">Mycobacterium phage Papyrus</name>
    <dbReference type="NCBI Taxonomy" id="1383056"/>
    <lineage>
        <taxon>Viruses</taxon>
        <taxon>Duplodnaviria</taxon>
        <taxon>Heunggongvirae</taxon>
        <taxon>Uroviricota</taxon>
        <taxon>Caudoviricetes</taxon>
        <taxon>Papyrusvirus</taxon>
        <taxon>Papyrusvirus papyrus</taxon>
    </lineage>
</organism>